<organism evidence="5 6">
    <name type="scientific">Piscirickettsia salmonis</name>
    <dbReference type="NCBI Taxonomy" id="1238"/>
    <lineage>
        <taxon>Bacteria</taxon>
        <taxon>Pseudomonadati</taxon>
        <taxon>Pseudomonadota</taxon>
        <taxon>Gammaproteobacteria</taxon>
        <taxon>Thiotrichales</taxon>
        <taxon>Piscirickettsiaceae</taxon>
        <taxon>Piscirickettsia</taxon>
    </lineage>
</organism>
<dbReference type="PANTHER" id="PTHR43156">
    <property type="entry name" value="STAGE II SPORULATION PROTEIN E-RELATED"/>
    <property type="match status" value="1"/>
</dbReference>
<gene>
    <name evidence="5" type="ORF">KU39_2057</name>
</gene>
<dbReference type="SMART" id="SM00331">
    <property type="entry name" value="PP2C_SIG"/>
    <property type="match status" value="1"/>
</dbReference>
<dbReference type="PANTHER" id="PTHR43156:SF2">
    <property type="entry name" value="STAGE II SPORULATION PROTEIN E"/>
    <property type="match status" value="1"/>
</dbReference>
<dbReference type="GO" id="GO:0007165">
    <property type="term" value="P:signal transduction"/>
    <property type="evidence" value="ECO:0007669"/>
    <property type="project" value="InterPro"/>
</dbReference>
<feature type="transmembrane region" description="Helical" evidence="3">
    <location>
        <begin position="21"/>
        <end position="40"/>
    </location>
</feature>
<name>A0AAC8ZP91_PISSA</name>
<feature type="transmembrane region" description="Helical" evidence="3">
    <location>
        <begin position="298"/>
        <end position="317"/>
    </location>
</feature>
<dbReference type="InterPro" id="IPR036457">
    <property type="entry name" value="PPM-type-like_dom_sf"/>
</dbReference>
<dbReference type="Gene3D" id="3.60.40.10">
    <property type="entry name" value="PPM-type phosphatase domain"/>
    <property type="match status" value="1"/>
</dbReference>
<evidence type="ECO:0000256" key="1">
    <source>
        <dbReference type="ARBA" id="ARBA00022801"/>
    </source>
</evidence>
<evidence type="ECO:0000259" key="4">
    <source>
        <dbReference type="PROSITE" id="PS50885"/>
    </source>
</evidence>
<feature type="coiled-coil region" evidence="2">
    <location>
        <begin position="40"/>
        <end position="67"/>
    </location>
</feature>
<evidence type="ECO:0000313" key="6">
    <source>
        <dbReference type="Proteomes" id="UP000029558"/>
    </source>
</evidence>
<reference evidence="5 6" key="1">
    <citation type="journal article" date="2014" name="Genome Announc.">
        <title>Comparative Genome Analysis of Two Isolates of the Fish Pathogen Piscirickettsia salmonis from Different Hosts Reveals Major Differences in Virulence-Associated Secretion Systems.</title>
        <authorList>
            <person name="Bohle H."/>
            <person name="Henriquez P."/>
            <person name="Grothusen H."/>
            <person name="Navas E."/>
            <person name="Sandoval A."/>
            <person name="Bustamante F."/>
            <person name="Bustos P."/>
            <person name="Mancilla M."/>
        </authorList>
    </citation>
    <scope>NUCLEOTIDE SEQUENCE [LARGE SCALE GENOMIC DNA]</scope>
    <source>
        <strain evidence="6">B1-32597</strain>
    </source>
</reference>
<dbReference type="Gene3D" id="6.10.340.10">
    <property type="match status" value="1"/>
</dbReference>
<keyword evidence="3" id="KW-0472">Membrane</keyword>
<keyword evidence="3" id="KW-0812">Transmembrane</keyword>
<accession>A0AAC8ZP91</accession>
<dbReference type="Gene3D" id="3.30.450.20">
    <property type="entry name" value="PAS domain"/>
    <property type="match status" value="1"/>
</dbReference>
<dbReference type="Pfam" id="PF07228">
    <property type="entry name" value="SpoIIE"/>
    <property type="match status" value="1"/>
</dbReference>
<proteinExistence type="predicted"/>
<dbReference type="SUPFAM" id="SSF81606">
    <property type="entry name" value="PP2C-like"/>
    <property type="match status" value="1"/>
</dbReference>
<dbReference type="AlphaFoldDB" id="A0AAC8ZP91"/>
<evidence type="ECO:0000256" key="2">
    <source>
        <dbReference type="SAM" id="Coils"/>
    </source>
</evidence>
<dbReference type="RefSeq" id="WP_048876048.1">
    <property type="nucleotide sequence ID" value="NZ_CP013781.1"/>
</dbReference>
<dbReference type="PROSITE" id="PS50885">
    <property type="entry name" value="HAMP"/>
    <property type="match status" value="1"/>
</dbReference>
<dbReference type="InterPro" id="IPR003660">
    <property type="entry name" value="HAMP_dom"/>
</dbReference>
<dbReference type="Proteomes" id="UP000029558">
    <property type="component" value="Chromosome"/>
</dbReference>
<dbReference type="InterPro" id="IPR052016">
    <property type="entry name" value="Bact_Sigma-Reg"/>
</dbReference>
<protein>
    <submittedName>
        <fullName evidence="5">Serine phosphatase</fullName>
    </submittedName>
</protein>
<evidence type="ECO:0000313" key="5">
    <source>
        <dbReference type="EMBL" id="ALB23237.1"/>
    </source>
</evidence>
<dbReference type="InterPro" id="IPR001932">
    <property type="entry name" value="PPM-type_phosphatase-like_dom"/>
</dbReference>
<keyword evidence="2" id="KW-0175">Coiled coil</keyword>
<dbReference type="EMBL" id="CP012508">
    <property type="protein sequence ID" value="ALB23237.1"/>
    <property type="molecule type" value="Genomic_DNA"/>
</dbReference>
<evidence type="ECO:0000256" key="3">
    <source>
        <dbReference type="SAM" id="Phobius"/>
    </source>
</evidence>
<sequence length="629" mass="72533">MNRSFKKSEGDIYSYLYKLSVFLVIVVTFLLLTMLSFFFYNHTSNKIRNIENNLNKLYRLSDKIEEKIVSTSFILKEVYIDPRSLTSDFKKSIDFFTNLGLLNKYFYGVGYAVNPVYKEYAVYIYRNSLGKIVADDMVSVYEKHQQKYYERPWFKQVVNDSKPHYFSPQTNLFGTPSYDLTYTFPLSYKKRVYAVGIVDVSMSEFFYLLFKELKSYEDVDVYYISGKYNNHKDKIISLDGDFISSKKLKNLKEYYYSGGLNKNKWFYKGGSLYRNLCFMRGSLNFIVKIDLVPIFCKIAFLFIVIIFTVLFITLFLLRLSRRAITNISFPIEHIVKEVNKIAMGDLSNAISITSCVYEVNALSQSIESMRSEIIKLIKKEKESENIKAEIQLASRIQSAFLSQSNKNFAQMSKYLDIFSCYDKGNMISGDIYFINKIGKSIYIFIGDSSGKDVAASIFSLFVLARFKILSSQLLSPGRLLTELNDYLCEFNREAMFITAMCCKIDATNMTCVFANAGHDLPLLYSAESKKVKEILCDPNLILGVLAKQNYIETTVKLCKNEEIILYTDGITEAVKSGTHYGKHNLITFIKNSNRESIKDLAKALVTDVAEFNYDGKDKDDRTAIWIKVK</sequence>
<dbReference type="GO" id="GO:0016020">
    <property type="term" value="C:membrane"/>
    <property type="evidence" value="ECO:0007669"/>
    <property type="project" value="InterPro"/>
</dbReference>
<dbReference type="GO" id="GO:0016791">
    <property type="term" value="F:phosphatase activity"/>
    <property type="evidence" value="ECO:0007669"/>
    <property type="project" value="TreeGrafter"/>
</dbReference>
<feature type="domain" description="HAMP" evidence="4">
    <location>
        <begin position="325"/>
        <end position="378"/>
    </location>
</feature>
<keyword evidence="3" id="KW-1133">Transmembrane helix</keyword>
<keyword evidence="1" id="KW-0378">Hydrolase</keyword>